<sequence length="208" mass="22047">MKFRSLALAALTFVAAGPVFAADPVYEPVAPSAISGGQKSYSAYDWSGFYLGVQGGYNWNQIKAFGSKTDRDGGSVGAHAGYNFQSGSIVYGIENDFNYSFDDKGNAKSEWDASGRARVGYTMDRTLIFATAGLAAAGAKADVPASGKKDEILIGWTAGAGIEHALTDHILIRGEYRYSDFGKKDFGGSVGDFSATQHKVVVGASYKF</sequence>
<dbReference type="InterPro" id="IPR027385">
    <property type="entry name" value="Beta-barrel_OMP"/>
</dbReference>
<dbReference type="PANTHER" id="PTHR34001">
    <property type="entry name" value="BLL7405 PROTEIN"/>
    <property type="match status" value="1"/>
</dbReference>
<accession>A0ABU0IJ83</accession>
<dbReference type="EMBL" id="JAUSWH010000027">
    <property type="protein sequence ID" value="MDQ0458246.1"/>
    <property type="molecule type" value="Genomic_DNA"/>
</dbReference>
<dbReference type="SUPFAM" id="SSF56925">
    <property type="entry name" value="OMPA-like"/>
    <property type="match status" value="1"/>
</dbReference>
<comment type="subcellular location">
    <subcellularLocation>
        <location evidence="1">Cell outer membrane</location>
    </subcellularLocation>
</comment>
<feature type="chain" id="PRO_5046391857" evidence="6">
    <location>
        <begin position="22"/>
        <end position="208"/>
    </location>
</feature>
<feature type="domain" description="Outer membrane protein beta-barrel" evidence="7">
    <location>
        <begin position="35"/>
        <end position="208"/>
    </location>
</feature>
<dbReference type="Pfam" id="PF13505">
    <property type="entry name" value="OMP_b-brl"/>
    <property type="match status" value="1"/>
</dbReference>
<gene>
    <name evidence="8" type="ORF">QO005_004606</name>
</gene>
<dbReference type="Proteomes" id="UP001235269">
    <property type="component" value="Unassembled WGS sequence"/>
</dbReference>
<comment type="similarity">
    <text evidence="5">Belongs to the Omp25/RopB family.</text>
</comment>
<keyword evidence="4" id="KW-0998">Cell outer membrane</keyword>
<keyword evidence="3" id="KW-0472">Membrane</keyword>
<evidence type="ECO:0000256" key="5">
    <source>
        <dbReference type="ARBA" id="ARBA00038306"/>
    </source>
</evidence>
<organism evidence="8 9">
    <name type="scientific">Rhizobium paknamense</name>
    <dbReference type="NCBI Taxonomy" id="1206817"/>
    <lineage>
        <taxon>Bacteria</taxon>
        <taxon>Pseudomonadati</taxon>
        <taxon>Pseudomonadota</taxon>
        <taxon>Alphaproteobacteria</taxon>
        <taxon>Hyphomicrobiales</taxon>
        <taxon>Rhizobiaceae</taxon>
        <taxon>Rhizobium/Agrobacterium group</taxon>
        <taxon>Rhizobium</taxon>
    </lineage>
</organism>
<comment type="caution">
    <text evidence="8">The sequence shown here is derived from an EMBL/GenBank/DDBJ whole genome shotgun (WGS) entry which is preliminary data.</text>
</comment>
<keyword evidence="9" id="KW-1185">Reference proteome</keyword>
<evidence type="ECO:0000313" key="9">
    <source>
        <dbReference type="Proteomes" id="UP001235269"/>
    </source>
</evidence>
<dbReference type="PANTHER" id="PTHR34001:SF3">
    <property type="entry name" value="BLL7405 PROTEIN"/>
    <property type="match status" value="1"/>
</dbReference>
<dbReference type="InterPro" id="IPR011250">
    <property type="entry name" value="OMP/PagP_B-barrel"/>
</dbReference>
<evidence type="ECO:0000256" key="6">
    <source>
        <dbReference type="SAM" id="SignalP"/>
    </source>
</evidence>
<reference evidence="8 9" key="1">
    <citation type="submission" date="2023-07" db="EMBL/GenBank/DDBJ databases">
        <title>Genomic Encyclopedia of Type Strains, Phase IV (KMG-IV): sequencing the most valuable type-strain genomes for metagenomic binning, comparative biology and taxonomic classification.</title>
        <authorList>
            <person name="Goeker M."/>
        </authorList>
    </citation>
    <scope>NUCLEOTIDE SEQUENCE [LARGE SCALE GENOMIC DNA]</scope>
    <source>
        <strain evidence="8 9">DSM 100301</strain>
    </source>
</reference>
<dbReference type="RefSeq" id="WP_307160348.1">
    <property type="nucleotide sequence ID" value="NZ_JAUSWH010000027.1"/>
</dbReference>
<feature type="signal peptide" evidence="6">
    <location>
        <begin position="1"/>
        <end position="21"/>
    </location>
</feature>
<evidence type="ECO:0000256" key="4">
    <source>
        <dbReference type="ARBA" id="ARBA00023237"/>
    </source>
</evidence>
<evidence type="ECO:0000313" key="8">
    <source>
        <dbReference type="EMBL" id="MDQ0458246.1"/>
    </source>
</evidence>
<dbReference type="Gene3D" id="2.40.160.20">
    <property type="match status" value="1"/>
</dbReference>
<evidence type="ECO:0000259" key="7">
    <source>
        <dbReference type="Pfam" id="PF13505"/>
    </source>
</evidence>
<keyword evidence="2 6" id="KW-0732">Signal</keyword>
<evidence type="ECO:0000256" key="2">
    <source>
        <dbReference type="ARBA" id="ARBA00022729"/>
    </source>
</evidence>
<evidence type="ECO:0000256" key="3">
    <source>
        <dbReference type="ARBA" id="ARBA00023136"/>
    </source>
</evidence>
<dbReference type="InterPro" id="IPR051692">
    <property type="entry name" value="OMP-like"/>
</dbReference>
<protein>
    <submittedName>
        <fullName evidence="8">Outer membrane immunogenic protein</fullName>
    </submittedName>
</protein>
<name>A0ABU0IJ83_9HYPH</name>
<proteinExistence type="inferred from homology"/>
<evidence type="ECO:0000256" key="1">
    <source>
        <dbReference type="ARBA" id="ARBA00004442"/>
    </source>
</evidence>